<dbReference type="Pfam" id="PF18503">
    <property type="entry name" value="RPN6_C_helix"/>
    <property type="match status" value="1"/>
</dbReference>
<dbReference type="Proteomes" id="UP000612055">
    <property type="component" value="Unassembled WGS sequence"/>
</dbReference>
<organism evidence="4 5">
    <name type="scientific">Edaphochlamys debaryana</name>
    <dbReference type="NCBI Taxonomy" id="47281"/>
    <lineage>
        <taxon>Eukaryota</taxon>
        <taxon>Viridiplantae</taxon>
        <taxon>Chlorophyta</taxon>
        <taxon>core chlorophytes</taxon>
        <taxon>Chlorophyceae</taxon>
        <taxon>CS clade</taxon>
        <taxon>Chlamydomonadales</taxon>
        <taxon>Chlamydomonadales incertae sedis</taxon>
        <taxon>Edaphochlamys</taxon>
    </lineage>
</organism>
<dbReference type="Pfam" id="PF01399">
    <property type="entry name" value="PCI"/>
    <property type="match status" value="1"/>
</dbReference>
<keyword evidence="2" id="KW-0647">Proteasome</keyword>
<dbReference type="SUPFAM" id="SSF46785">
    <property type="entry name" value="Winged helix' DNA-binding domain"/>
    <property type="match status" value="1"/>
</dbReference>
<dbReference type="InterPro" id="IPR036390">
    <property type="entry name" value="WH_DNA-bd_sf"/>
</dbReference>
<sequence length="419" mass="45903">MASDLESRLKSATELGTSDSAVSQLKGLVLEDSSNDVDAVRIKEQAITQLCELYIKQANAQGLADLLTSLRSFFNAIPKAKTAKLVRSIIDSIAKVPGSTQLQVDVCKAQVEWAKTEKRTFLRQRIELRLASLYLQVKDYPAALALISTLLSEVKRLDDKLLLVDICLLESKVNHALRNVPKARASLTAARTAANSIYVPVQLQAEIDCQSGILCAEEKDYKTAYSYFFESFEQLSSLDDPRAPQVLKYMLLAKVMLDQADDVPGIISSKAGLKHVGPEVEAMRAVAQAYQDRSLQTFQDMLVAHKAQLVDDDVVHAHLAELYDTLMQQNLVRIIEPFSRVEIAHVASLIGLPLDMVEGKLSQMILDGKFSGTLDQGAGCLEVFSPAPVDAVYPAALGVLDSLGRVVDTLFARSQRVVA</sequence>
<dbReference type="InterPro" id="IPR040780">
    <property type="entry name" value="Rpn6_C_helix"/>
</dbReference>
<dbReference type="FunFam" id="1.25.40.570:FF:000007">
    <property type="entry name" value="26S proteasome non-ATPase regulatory subunit 11"/>
    <property type="match status" value="1"/>
</dbReference>
<dbReference type="InterPro" id="IPR040773">
    <property type="entry name" value="Rpn6_N"/>
</dbReference>
<protein>
    <recommendedName>
        <fullName evidence="3">PCI domain-containing protein</fullName>
    </recommendedName>
</protein>
<comment type="similarity">
    <text evidence="1">Belongs to the proteasome subunit S9 family.</text>
</comment>
<reference evidence="4" key="1">
    <citation type="journal article" date="2020" name="bioRxiv">
        <title>Comparative genomics of Chlamydomonas.</title>
        <authorList>
            <person name="Craig R.J."/>
            <person name="Hasan A.R."/>
            <person name="Ness R.W."/>
            <person name="Keightley P.D."/>
        </authorList>
    </citation>
    <scope>NUCLEOTIDE SEQUENCE</scope>
    <source>
        <strain evidence="4">CCAP 11/70</strain>
    </source>
</reference>
<dbReference type="OrthoDB" id="1418352at2759"/>
<evidence type="ECO:0000259" key="3">
    <source>
        <dbReference type="PROSITE" id="PS50250"/>
    </source>
</evidence>
<dbReference type="SMART" id="SM00753">
    <property type="entry name" value="PAM"/>
    <property type="match status" value="1"/>
</dbReference>
<dbReference type="AlphaFoldDB" id="A0A836C634"/>
<dbReference type="Pfam" id="PF18055">
    <property type="entry name" value="RPN6_N"/>
    <property type="match status" value="1"/>
</dbReference>
<evidence type="ECO:0000256" key="2">
    <source>
        <dbReference type="ARBA" id="ARBA00022942"/>
    </source>
</evidence>
<feature type="domain" description="PCI" evidence="3">
    <location>
        <begin position="221"/>
        <end position="388"/>
    </location>
</feature>
<dbReference type="GO" id="GO:0000502">
    <property type="term" value="C:proteasome complex"/>
    <property type="evidence" value="ECO:0007669"/>
    <property type="project" value="UniProtKB-KW"/>
</dbReference>
<proteinExistence type="inferred from homology"/>
<evidence type="ECO:0000313" key="4">
    <source>
        <dbReference type="EMBL" id="KAG2500499.1"/>
    </source>
</evidence>
<dbReference type="SMART" id="SM00088">
    <property type="entry name" value="PINT"/>
    <property type="match status" value="1"/>
</dbReference>
<evidence type="ECO:0000256" key="1">
    <source>
        <dbReference type="ARBA" id="ARBA00007454"/>
    </source>
</evidence>
<dbReference type="Gene3D" id="1.25.40.570">
    <property type="match status" value="1"/>
</dbReference>
<dbReference type="PANTHER" id="PTHR10678">
    <property type="entry name" value="26S PROTEASOME NON-ATPASE REGULATORY SUBUNIT 11/COP9 SIGNALOSOME COMPLEX SUBUNIT 2"/>
    <property type="match status" value="1"/>
</dbReference>
<name>A0A836C634_9CHLO</name>
<dbReference type="EMBL" id="JAEHOE010000003">
    <property type="protein sequence ID" value="KAG2500499.1"/>
    <property type="molecule type" value="Genomic_DNA"/>
</dbReference>
<keyword evidence="5" id="KW-1185">Reference proteome</keyword>
<dbReference type="GO" id="GO:0030163">
    <property type="term" value="P:protein catabolic process"/>
    <property type="evidence" value="ECO:0007669"/>
    <property type="project" value="UniProtKB-ARBA"/>
</dbReference>
<gene>
    <name evidence="4" type="ORF">HYH03_001277</name>
</gene>
<dbReference type="InterPro" id="IPR000717">
    <property type="entry name" value="PCI_dom"/>
</dbReference>
<dbReference type="InterPro" id="IPR050871">
    <property type="entry name" value="26S_Proteasome/COP9_Components"/>
</dbReference>
<dbReference type="PROSITE" id="PS50250">
    <property type="entry name" value="PCI"/>
    <property type="match status" value="1"/>
</dbReference>
<accession>A0A836C634</accession>
<comment type="caution">
    <text evidence="4">The sequence shown here is derived from an EMBL/GenBank/DDBJ whole genome shotgun (WGS) entry which is preliminary data.</text>
</comment>
<evidence type="ECO:0000313" key="5">
    <source>
        <dbReference type="Proteomes" id="UP000612055"/>
    </source>
</evidence>